<name>A0A0A9B527_ARUDO</name>
<protein>
    <submittedName>
        <fullName evidence="1">Uncharacterized protein</fullName>
    </submittedName>
</protein>
<organism evidence="1">
    <name type="scientific">Arundo donax</name>
    <name type="common">Giant reed</name>
    <name type="synonym">Donax arundinaceus</name>
    <dbReference type="NCBI Taxonomy" id="35708"/>
    <lineage>
        <taxon>Eukaryota</taxon>
        <taxon>Viridiplantae</taxon>
        <taxon>Streptophyta</taxon>
        <taxon>Embryophyta</taxon>
        <taxon>Tracheophyta</taxon>
        <taxon>Spermatophyta</taxon>
        <taxon>Magnoliopsida</taxon>
        <taxon>Liliopsida</taxon>
        <taxon>Poales</taxon>
        <taxon>Poaceae</taxon>
        <taxon>PACMAD clade</taxon>
        <taxon>Arundinoideae</taxon>
        <taxon>Arundineae</taxon>
        <taxon>Arundo</taxon>
    </lineage>
</organism>
<evidence type="ECO:0000313" key="1">
    <source>
        <dbReference type="EMBL" id="JAD57243.1"/>
    </source>
</evidence>
<dbReference type="EMBL" id="GBRH01240652">
    <property type="protein sequence ID" value="JAD57243.1"/>
    <property type="molecule type" value="Transcribed_RNA"/>
</dbReference>
<accession>A0A0A9B527</accession>
<reference evidence="1" key="1">
    <citation type="submission" date="2014-09" db="EMBL/GenBank/DDBJ databases">
        <authorList>
            <person name="Magalhaes I.L.F."/>
            <person name="Oliveira U."/>
            <person name="Santos F.R."/>
            <person name="Vidigal T.H.D.A."/>
            <person name="Brescovit A.D."/>
            <person name="Santos A.J."/>
        </authorList>
    </citation>
    <scope>NUCLEOTIDE SEQUENCE</scope>
    <source>
        <tissue evidence="1">Shoot tissue taken approximately 20 cm above the soil surface</tissue>
    </source>
</reference>
<sequence>MRDLALSCTLPV</sequence>
<proteinExistence type="predicted"/>
<reference evidence="1" key="2">
    <citation type="journal article" date="2015" name="Data Brief">
        <title>Shoot transcriptome of the giant reed, Arundo donax.</title>
        <authorList>
            <person name="Barrero R.A."/>
            <person name="Guerrero F.D."/>
            <person name="Moolhuijzen P."/>
            <person name="Goolsby J.A."/>
            <person name="Tidwell J."/>
            <person name="Bellgard S.E."/>
            <person name="Bellgard M.I."/>
        </authorList>
    </citation>
    <scope>NUCLEOTIDE SEQUENCE</scope>
    <source>
        <tissue evidence="1">Shoot tissue taken approximately 20 cm above the soil surface</tissue>
    </source>
</reference>